<protein>
    <submittedName>
        <fullName evidence="1">Uncharacterized protein</fullName>
    </submittedName>
</protein>
<keyword evidence="2" id="KW-1185">Reference proteome</keyword>
<comment type="caution">
    <text evidence="1">The sequence shown here is derived from an EMBL/GenBank/DDBJ whole genome shotgun (WGS) entry which is preliminary data.</text>
</comment>
<accession>A0A1C3END3</accession>
<proteinExistence type="predicted"/>
<dbReference type="EMBL" id="LYDR01000039">
    <property type="protein sequence ID" value="ODA34757.1"/>
    <property type="molecule type" value="Genomic_DNA"/>
</dbReference>
<evidence type="ECO:0000313" key="2">
    <source>
        <dbReference type="Proteomes" id="UP000094828"/>
    </source>
</evidence>
<gene>
    <name evidence="1" type="ORF">A6X21_03590</name>
</gene>
<sequence>MGGSRRFPPCFDTTWQFDGFQSTTSPPAGLDHATDTAGFFREIADFVTEPPNLPASLADRICRNQFSKELRRAVIP</sequence>
<organism evidence="1 2">
    <name type="scientific">Planctopirus hydrillae</name>
    <dbReference type="NCBI Taxonomy" id="1841610"/>
    <lineage>
        <taxon>Bacteria</taxon>
        <taxon>Pseudomonadati</taxon>
        <taxon>Planctomycetota</taxon>
        <taxon>Planctomycetia</taxon>
        <taxon>Planctomycetales</taxon>
        <taxon>Planctomycetaceae</taxon>
        <taxon>Planctopirus</taxon>
    </lineage>
</organism>
<dbReference type="AlphaFoldDB" id="A0A1C3END3"/>
<name>A0A1C3END3_9PLAN</name>
<reference evidence="1 2" key="1">
    <citation type="submission" date="2016-05" db="EMBL/GenBank/DDBJ databases">
        <title>Genomic and physiological characterization of Planctopirus sp. isolated from fresh water lake.</title>
        <authorList>
            <person name="Subhash Y."/>
            <person name="Ramana C."/>
        </authorList>
    </citation>
    <scope>NUCLEOTIDE SEQUENCE [LARGE SCALE GENOMIC DNA]</scope>
    <source>
        <strain evidence="1 2">JC280</strain>
    </source>
</reference>
<dbReference type="Proteomes" id="UP000094828">
    <property type="component" value="Unassembled WGS sequence"/>
</dbReference>
<evidence type="ECO:0000313" key="1">
    <source>
        <dbReference type="EMBL" id="ODA34757.1"/>
    </source>
</evidence>
<dbReference type="STRING" id="1841610.A6X21_03590"/>